<protein>
    <submittedName>
        <fullName evidence="7">Uncharacterized protein</fullName>
    </submittedName>
</protein>
<dbReference type="InterPro" id="IPR011990">
    <property type="entry name" value="TPR-like_helical_dom_sf"/>
</dbReference>
<feature type="repeat" description="TPR" evidence="3">
    <location>
        <begin position="103"/>
        <end position="136"/>
    </location>
</feature>
<evidence type="ECO:0000256" key="2">
    <source>
        <dbReference type="ARBA" id="ARBA00022803"/>
    </source>
</evidence>
<comment type="caution">
    <text evidence="7">The sequence shown here is derived from an EMBL/GenBank/DDBJ whole genome shotgun (WGS) entry which is preliminary data.</text>
</comment>
<feature type="transmembrane region" description="Helical" evidence="6">
    <location>
        <begin position="313"/>
        <end position="334"/>
    </location>
</feature>
<keyword evidence="8" id="KW-1185">Reference proteome</keyword>
<dbReference type="SMART" id="SM00028">
    <property type="entry name" value="TPR"/>
    <property type="match status" value="5"/>
</dbReference>
<evidence type="ECO:0000256" key="6">
    <source>
        <dbReference type="SAM" id="Phobius"/>
    </source>
</evidence>
<feature type="region of interest" description="Disordered" evidence="5">
    <location>
        <begin position="461"/>
        <end position="497"/>
    </location>
</feature>
<proteinExistence type="predicted"/>
<evidence type="ECO:0000256" key="4">
    <source>
        <dbReference type="SAM" id="Coils"/>
    </source>
</evidence>
<dbReference type="EMBL" id="LHQS01000002">
    <property type="protein sequence ID" value="RXE56314.1"/>
    <property type="molecule type" value="Genomic_DNA"/>
</dbReference>
<keyword evidence="6" id="KW-1133">Transmembrane helix</keyword>
<dbReference type="Pfam" id="PF14559">
    <property type="entry name" value="TPR_19"/>
    <property type="match status" value="1"/>
</dbReference>
<keyword evidence="4" id="KW-0175">Coiled coil</keyword>
<dbReference type="Pfam" id="PF13181">
    <property type="entry name" value="TPR_8"/>
    <property type="match status" value="2"/>
</dbReference>
<feature type="repeat" description="TPR" evidence="3">
    <location>
        <begin position="31"/>
        <end position="64"/>
    </location>
</feature>
<keyword evidence="1" id="KW-0677">Repeat</keyword>
<feature type="transmembrane region" description="Helical" evidence="6">
    <location>
        <begin position="372"/>
        <end position="393"/>
    </location>
</feature>
<feature type="transmembrane region" description="Helical" evidence="6">
    <location>
        <begin position="341"/>
        <end position="360"/>
    </location>
</feature>
<dbReference type="PANTHER" id="PTHR44943">
    <property type="entry name" value="CELLULOSE SYNTHASE OPERON PROTEIN C"/>
    <property type="match status" value="1"/>
</dbReference>
<evidence type="ECO:0000256" key="3">
    <source>
        <dbReference type="PROSITE-ProRule" id="PRU00339"/>
    </source>
</evidence>
<dbReference type="PROSITE" id="PS50005">
    <property type="entry name" value="TPR"/>
    <property type="match status" value="4"/>
</dbReference>
<evidence type="ECO:0000313" key="8">
    <source>
        <dbReference type="Proteomes" id="UP000290932"/>
    </source>
</evidence>
<reference evidence="7 8" key="1">
    <citation type="journal article" date="2015" name="Int. J. Syst. Evol. Microbiol.">
        <title>Methanoculleus taiwanensis sp. nov., a methanogen isolated from deep marine sediment at the deformation front area near Taiwan.</title>
        <authorList>
            <person name="Weng C.Y."/>
            <person name="Chen S.C."/>
            <person name="Lai M.C."/>
            <person name="Wu S.Y."/>
            <person name="Lin S."/>
            <person name="Yang T.F."/>
            <person name="Chen P.C."/>
        </authorList>
    </citation>
    <scope>NUCLEOTIDE SEQUENCE [LARGE SCALE GENOMIC DNA]</scope>
    <source>
        <strain evidence="7 8">CYW4</strain>
    </source>
</reference>
<name>A0A498H302_9EURY</name>
<dbReference type="PROSITE" id="PS50293">
    <property type="entry name" value="TPR_REGION"/>
    <property type="match status" value="1"/>
</dbReference>
<evidence type="ECO:0000313" key="7">
    <source>
        <dbReference type="EMBL" id="RXE56314.1"/>
    </source>
</evidence>
<feature type="compositionally biased region" description="Basic and acidic residues" evidence="5">
    <location>
        <begin position="477"/>
        <end position="488"/>
    </location>
</feature>
<feature type="coiled-coil region" evidence="4">
    <location>
        <begin position="261"/>
        <end position="295"/>
    </location>
</feature>
<dbReference type="Pfam" id="PF00515">
    <property type="entry name" value="TPR_1"/>
    <property type="match status" value="1"/>
</dbReference>
<dbReference type="SUPFAM" id="SSF48452">
    <property type="entry name" value="TPR-like"/>
    <property type="match status" value="2"/>
</dbReference>
<feature type="repeat" description="TPR" evidence="3">
    <location>
        <begin position="184"/>
        <end position="217"/>
    </location>
</feature>
<dbReference type="InterPro" id="IPR019734">
    <property type="entry name" value="TPR_rpt"/>
</dbReference>
<dbReference type="AlphaFoldDB" id="A0A498H302"/>
<keyword evidence="6" id="KW-0472">Membrane</keyword>
<evidence type="ECO:0000256" key="5">
    <source>
        <dbReference type="SAM" id="MobiDB-lite"/>
    </source>
</evidence>
<dbReference type="InterPro" id="IPR051685">
    <property type="entry name" value="Ycf3/AcsC/BcsC/TPR_MFPF"/>
</dbReference>
<organism evidence="7 8">
    <name type="scientific">Methanoculleus taiwanensis</name>
    <dbReference type="NCBI Taxonomy" id="1550565"/>
    <lineage>
        <taxon>Archaea</taxon>
        <taxon>Methanobacteriati</taxon>
        <taxon>Methanobacteriota</taxon>
        <taxon>Stenosarchaea group</taxon>
        <taxon>Methanomicrobia</taxon>
        <taxon>Methanomicrobiales</taxon>
        <taxon>Methanomicrobiaceae</taxon>
        <taxon>Methanoculleus</taxon>
    </lineage>
</organism>
<accession>A0A498H302</accession>
<keyword evidence="6" id="KW-0812">Transmembrane</keyword>
<feature type="repeat" description="TPR" evidence="3">
    <location>
        <begin position="218"/>
        <end position="251"/>
    </location>
</feature>
<keyword evidence="2 3" id="KW-0802">TPR repeat</keyword>
<gene>
    <name evidence="7" type="ORF">ABH15_09380</name>
</gene>
<evidence type="ECO:0000256" key="1">
    <source>
        <dbReference type="ARBA" id="ARBA00022737"/>
    </source>
</evidence>
<dbReference type="Proteomes" id="UP000290932">
    <property type="component" value="Unassembled WGS sequence"/>
</dbReference>
<sequence>MHINNGEYLEAHSTFKKWLPTCHQYPKEEQICIYCGLGEALWGLEEYISAKELYLSALKLDPNNAKVLSGLGGVTGDLNDLGLSFYYYDQALTCGACDATIKVEALNNKAYEYVKFGRFDEALDCLNEAISIDPDNVPSQMNRGYIFYRKNLYDRAIAEFDKAISTITNKEGWSAKPVTRKQYAVTLRNKGVALASSGNYSRAIEFFDEALDYLPSDIDLYLYKGSALANSSQYEEAQICFNQALASDPHNAGCFIVRDAVKQLETKTKDYKDELKKFRKSLLKSQQRVQELSQEYLGRVLSDFTFGLNSAQYMFIVQFVVGIGILLGAVLLNVAGYSATLTYILGAAGGLTIVTSAIFTSPLRIQDNRVDFAQWMMSYFDWVYTLYAAQMLFAQKADEGKSQDWEDIKVVHEDLHAITREAVHMIETYCTVDNKKGTRKCPEINKLPRKVCFPLKWVPTDRSGSGGEPGESGEGDIANKGKMEKELNPEYAPIQMK</sequence>
<dbReference type="Gene3D" id="1.25.40.10">
    <property type="entry name" value="Tetratricopeptide repeat domain"/>
    <property type="match status" value="3"/>
</dbReference>
<dbReference type="PANTHER" id="PTHR44943:SF8">
    <property type="entry name" value="TPR REPEAT-CONTAINING PROTEIN MJ0263"/>
    <property type="match status" value="1"/>
</dbReference>